<evidence type="ECO:0000313" key="1">
    <source>
        <dbReference type="EMBL" id="KAI9909290.1"/>
    </source>
</evidence>
<dbReference type="Proteomes" id="UP001163321">
    <property type="component" value="Chromosome 7"/>
</dbReference>
<accession>A0ACC0VTJ5</accession>
<organism evidence="1 2">
    <name type="scientific">Peronosclerospora sorghi</name>
    <dbReference type="NCBI Taxonomy" id="230839"/>
    <lineage>
        <taxon>Eukaryota</taxon>
        <taxon>Sar</taxon>
        <taxon>Stramenopiles</taxon>
        <taxon>Oomycota</taxon>
        <taxon>Peronosporomycetes</taxon>
        <taxon>Peronosporales</taxon>
        <taxon>Peronosporaceae</taxon>
        <taxon>Peronosclerospora</taxon>
    </lineage>
</organism>
<keyword evidence="2" id="KW-1185">Reference proteome</keyword>
<dbReference type="EMBL" id="CM047586">
    <property type="protein sequence ID" value="KAI9909290.1"/>
    <property type="molecule type" value="Genomic_DNA"/>
</dbReference>
<proteinExistence type="predicted"/>
<gene>
    <name evidence="1" type="ORF">PsorP6_014910</name>
</gene>
<protein>
    <submittedName>
        <fullName evidence="1">Uncharacterized protein</fullName>
    </submittedName>
</protein>
<reference evidence="1 2" key="1">
    <citation type="journal article" date="2022" name="bioRxiv">
        <title>The genome of the oomycete Peronosclerospora sorghi, a cosmopolitan pathogen of maize and sorghum, is inflated with dispersed pseudogenes.</title>
        <authorList>
            <person name="Fletcher K."/>
            <person name="Martin F."/>
            <person name="Isakeit T."/>
            <person name="Cavanaugh K."/>
            <person name="Magill C."/>
            <person name="Michelmore R."/>
        </authorList>
    </citation>
    <scope>NUCLEOTIDE SEQUENCE [LARGE SCALE GENOMIC DNA]</scope>
    <source>
        <strain evidence="1">P6</strain>
    </source>
</reference>
<name>A0ACC0VTJ5_9STRA</name>
<sequence>MRPHLFLALLVLPAIARGVPTASNSVQEQQDHSKVARGLGSTTPENEEERMVTMIVFPATHVMTPVVPAPIAPETEKLAVAAKAEEANGMKGGVDIKALAKVTERERRDLLKLLSAWHRNVRRGVS</sequence>
<comment type="caution">
    <text evidence="1">The sequence shown here is derived from an EMBL/GenBank/DDBJ whole genome shotgun (WGS) entry which is preliminary data.</text>
</comment>
<evidence type="ECO:0000313" key="2">
    <source>
        <dbReference type="Proteomes" id="UP001163321"/>
    </source>
</evidence>